<name>A0A0V0GGT6_SOLCH</name>
<accession>A0A0V0GGT6</accession>
<reference evidence="1" key="1">
    <citation type="submission" date="2015-12" db="EMBL/GenBank/DDBJ databases">
        <title>Gene expression during late stages of embryo sac development: a critical building block for successful pollen-pistil interactions.</title>
        <authorList>
            <person name="Liu Y."/>
            <person name="Joly V."/>
            <person name="Sabar M."/>
            <person name="Matton D.P."/>
        </authorList>
    </citation>
    <scope>NUCLEOTIDE SEQUENCE</scope>
</reference>
<dbReference type="EMBL" id="GEDG01038688">
    <property type="protein sequence ID" value="JAP07468.1"/>
    <property type="molecule type" value="Transcribed_RNA"/>
</dbReference>
<protein>
    <submittedName>
        <fullName evidence="1">Putative ovule protein</fullName>
    </submittedName>
</protein>
<sequence length="66" mass="8080">VSSVFQIMQRKIKRRRFHQENPLERRLYQPLPLSFLAHSFFSSYKKFLLCFQMTQEENQQGDDSIR</sequence>
<dbReference type="AlphaFoldDB" id="A0A0V0GGT6"/>
<proteinExistence type="predicted"/>
<feature type="non-terminal residue" evidence="1">
    <location>
        <position position="1"/>
    </location>
</feature>
<evidence type="ECO:0000313" key="1">
    <source>
        <dbReference type="EMBL" id="JAP07468.1"/>
    </source>
</evidence>
<organism evidence="1">
    <name type="scientific">Solanum chacoense</name>
    <name type="common">Chaco potato</name>
    <dbReference type="NCBI Taxonomy" id="4108"/>
    <lineage>
        <taxon>Eukaryota</taxon>
        <taxon>Viridiplantae</taxon>
        <taxon>Streptophyta</taxon>
        <taxon>Embryophyta</taxon>
        <taxon>Tracheophyta</taxon>
        <taxon>Spermatophyta</taxon>
        <taxon>Magnoliopsida</taxon>
        <taxon>eudicotyledons</taxon>
        <taxon>Gunneridae</taxon>
        <taxon>Pentapetalae</taxon>
        <taxon>asterids</taxon>
        <taxon>lamiids</taxon>
        <taxon>Solanales</taxon>
        <taxon>Solanaceae</taxon>
        <taxon>Solanoideae</taxon>
        <taxon>Solaneae</taxon>
        <taxon>Solanum</taxon>
    </lineage>
</organism>